<gene>
    <name evidence="2" type="ORF">GN958_ATG16029</name>
</gene>
<dbReference type="EMBL" id="JAACNO010002256">
    <property type="protein sequence ID" value="KAF4134773.1"/>
    <property type="molecule type" value="Genomic_DNA"/>
</dbReference>
<proteinExistence type="predicted"/>
<evidence type="ECO:0000256" key="1">
    <source>
        <dbReference type="SAM" id="MobiDB-lite"/>
    </source>
</evidence>
<feature type="region of interest" description="Disordered" evidence="1">
    <location>
        <begin position="61"/>
        <end position="87"/>
    </location>
</feature>
<protein>
    <recommendedName>
        <fullName evidence="4">BZIP domain-containing protein</fullName>
    </recommendedName>
</protein>
<sequence length="352" mass="39417">MNSDVAFLLELEAFLDSGPISVANIATHGRVDASSLSAFIDSPSLQVDSITATTLPALIANDDQDGSSSSDQDCPKTKATQRAKDAKRRQAYRLRLKDERNTLYSEVKQLSMTIQRLKKAAQDTGKPALAPRYDTMWKNVAVAELEARERAVAKHQRLVVAVTSRDVNDLSVTHFIRSTKMLNPSTFASACQEMWTMAKQHKQADDAQVYSVGKDVKNTLAIWHRVSKHHASGKTASIRPLLVVRRFAADDKMVIVWRVLAQGEGIFQGIRADETGWCRLRPSTNAAEPGTWIELYARRTILHYKDRQLDAETARRFNDVLQSDPGKYQEGKLEGLQRIVQEKKLYGFDTAT</sequence>
<reference evidence="2" key="1">
    <citation type="submission" date="2020-03" db="EMBL/GenBank/DDBJ databases">
        <title>Hybrid Assembly of Korean Phytophthora infestans isolates.</title>
        <authorList>
            <person name="Prokchorchik M."/>
            <person name="Lee Y."/>
            <person name="Seo J."/>
            <person name="Cho J.-H."/>
            <person name="Park Y.-E."/>
            <person name="Jang D.-C."/>
            <person name="Im J.-S."/>
            <person name="Choi J.-G."/>
            <person name="Park H.-J."/>
            <person name="Lee G.-B."/>
            <person name="Lee Y.-G."/>
            <person name="Hong S.-Y."/>
            <person name="Cho K."/>
            <person name="Sohn K.H."/>
        </authorList>
    </citation>
    <scope>NUCLEOTIDE SEQUENCE</scope>
    <source>
        <strain evidence="2">KR_2_A2</strain>
    </source>
</reference>
<evidence type="ECO:0008006" key="4">
    <source>
        <dbReference type="Google" id="ProtNLM"/>
    </source>
</evidence>
<evidence type="ECO:0000313" key="2">
    <source>
        <dbReference type="EMBL" id="KAF4134773.1"/>
    </source>
</evidence>
<accession>A0A8S9U3E9</accession>
<organism evidence="2 3">
    <name type="scientific">Phytophthora infestans</name>
    <name type="common">Potato late blight agent</name>
    <name type="synonym">Botrytis infestans</name>
    <dbReference type="NCBI Taxonomy" id="4787"/>
    <lineage>
        <taxon>Eukaryota</taxon>
        <taxon>Sar</taxon>
        <taxon>Stramenopiles</taxon>
        <taxon>Oomycota</taxon>
        <taxon>Peronosporomycetes</taxon>
        <taxon>Peronosporales</taxon>
        <taxon>Peronosporaceae</taxon>
        <taxon>Phytophthora</taxon>
    </lineage>
</organism>
<dbReference type="AlphaFoldDB" id="A0A8S9U3E9"/>
<evidence type="ECO:0000313" key="3">
    <source>
        <dbReference type="Proteomes" id="UP000704712"/>
    </source>
</evidence>
<comment type="caution">
    <text evidence="2">The sequence shown here is derived from an EMBL/GenBank/DDBJ whole genome shotgun (WGS) entry which is preliminary data.</text>
</comment>
<dbReference type="Proteomes" id="UP000704712">
    <property type="component" value="Unassembled WGS sequence"/>
</dbReference>
<name>A0A8S9U3E9_PHYIN</name>